<evidence type="ECO:0000313" key="7">
    <source>
        <dbReference type="EMBL" id="GIL94590.1"/>
    </source>
</evidence>
<comment type="cofactor">
    <cofactor evidence="1">
        <name>FAD</name>
        <dbReference type="ChEBI" id="CHEBI:57692"/>
    </cofactor>
</comment>
<keyword evidence="4" id="KW-0560">Oxidoreductase</keyword>
<dbReference type="GO" id="GO:0071949">
    <property type="term" value="F:FAD binding"/>
    <property type="evidence" value="ECO:0007669"/>
    <property type="project" value="InterPro"/>
</dbReference>
<evidence type="ECO:0000256" key="3">
    <source>
        <dbReference type="ARBA" id="ARBA00022827"/>
    </source>
</evidence>
<dbReference type="Gene3D" id="3.50.50.60">
    <property type="entry name" value="FAD/NAD(P)-binding domain"/>
    <property type="match status" value="2"/>
</dbReference>
<dbReference type="Proteomes" id="UP000722791">
    <property type="component" value="Unassembled WGS sequence"/>
</dbReference>
<dbReference type="GO" id="GO:0016491">
    <property type="term" value="F:oxidoreductase activity"/>
    <property type="evidence" value="ECO:0007669"/>
    <property type="project" value="UniProtKB-KW"/>
</dbReference>
<dbReference type="EMBL" id="BNCQ01000001">
    <property type="protein sequence ID" value="GIL94590.1"/>
    <property type="molecule type" value="Genomic_DNA"/>
</dbReference>
<feature type="compositionally biased region" description="Basic and acidic residues" evidence="5">
    <location>
        <begin position="162"/>
        <end position="175"/>
    </location>
</feature>
<dbReference type="AlphaFoldDB" id="A0A8J4D2V5"/>
<dbReference type="SUPFAM" id="SSF51905">
    <property type="entry name" value="FAD/NAD(P)-binding domain"/>
    <property type="match status" value="1"/>
</dbReference>
<reference evidence="7" key="1">
    <citation type="journal article" date="2021" name="Proc. Natl. Acad. Sci. U.S.A.">
        <title>Three genomes in the algal genus Volvox reveal the fate of a haploid sex-determining region after a transition to homothallism.</title>
        <authorList>
            <person name="Yamamoto K."/>
            <person name="Hamaji T."/>
            <person name="Kawai-Toyooka H."/>
            <person name="Matsuzaki R."/>
            <person name="Takahashi F."/>
            <person name="Nishimura Y."/>
            <person name="Kawachi M."/>
            <person name="Noguchi H."/>
            <person name="Minakuchi Y."/>
            <person name="Umen J.G."/>
            <person name="Toyoda A."/>
            <person name="Nozaki H."/>
        </authorList>
    </citation>
    <scope>NUCLEOTIDE SEQUENCE</scope>
    <source>
        <strain evidence="7">NIES-3785</strain>
    </source>
</reference>
<evidence type="ECO:0000259" key="6">
    <source>
        <dbReference type="Pfam" id="PF01494"/>
    </source>
</evidence>
<accession>A0A8J4D2V5</accession>
<keyword evidence="2" id="KW-0285">Flavoprotein</keyword>
<evidence type="ECO:0000313" key="8">
    <source>
        <dbReference type="Proteomes" id="UP000722791"/>
    </source>
</evidence>
<feature type="domain" description="FAD-binding" evidence="6">
    <location>
        <begin position="186"/>
        <end position="222"/>
    </location>
</feature>
<evidence type="ECO:0000256" key="4">
    <source>
        <dbReference type="ARBA" id="ARBA00023002"/>
    </source>
</evidence>
<evidence type="ECO:0000256" key="1">
    <source>
        <dbReference type="ARBA" id="ARBA00001974"/>
    </source>
</evidence>
<feature type="region of interest" description="Disordered" evidence="5">
    <location>
        <begin position="152"/>
        <end position="184"/>
    </location>
</feature>
<dbReference type="PANTHER" id="PTHR46496:SF1">
    <property type="entry name" value="ZEAXANTHIN EPOXIDASE, CHLOROPLASTIC"/>
    <property type="match status" value="1"/>
</dbReference>
<gene>
    <name evidence="7" type="ORF">Vretimale_825</name>
</gene>
<keyword evidence="3" id="KW-0274">FAD</keyword>
<dbReference type="Pfam" id="PF01494">
    <property type="entry name" value="FAD_binding_3"/>
    <property type="match status" value="1"/>
</dbReference>
<evidence type="ECO:0000256" key="5">
    <source>
        <dbReference type="SAM" id="MobiDB-lite"/>
    </source>
</evidence>
<name>A0A8J4D2V5_9CHLO</name>
<sequence length="232" mass="25510">MQVFEARTPSGERGATVQVDVNGMRAIEAIDLCTVHRLYEQGILRSGLSVHDDITGEQKPQWENRPDMMNDLEKHGHTGVIFQWWELTRILEGALPPGMVQHGLKLLECVALHPQPKENDRSGLPDCGNRCDEDRHDGGYRYQLTLQRCGTGERTHVSNIDEEAKPPSGDGRKDQGSAAEGIEASDRVHVRAKWLVGADGYYSRVRRQVGGRHEGTTAVVSAAAAITPGGGR</sequence>
<comment type="caution">
    <text evidence="7">The sequence shown here is derived from an EMBL/GenBank/DDBJ whole genome shotgun (WGS) entry which is preliminary data.</text>
</comment>
<dbReference type="InterPro" id="IPR002938">
    <property type="entry name" value="FAD-bd"/>
</dbReference>
<protein>
    <recommendedName>
        <fullName evidence="6">FAD-binding domain-containing protein</fullName>
    </recommendedName>
</protein>
<dbReference type="PANTHER" id="PTHR46496">
    <property type="match status" value="1"/>
</dbReference>
<proteinExistence type="predicted"/>
<organism evidence="7 8">
    <name type="scientific">Volvox reticuliferus</name>
    <dbReference type="NCBI Taxonomy" id="1737510"/>
    <lineage>
        <taxon>Eukaryota</taxon>
        <taxon>Viridiplantae</taxon>
        <taxon>Chlorophyta</taxon>
        <taxon>core chlorophytes</taxon>
        <taxon>Chlorophyceae</taxon>
        <taxon>CS clade</taxon>
        <taxon>Chlamydomonadales</taxon>
        <taxon>Volvocaceae</taxon>
        <taxon>Volvox</taxon>
    </lineage>
</organism>
<evidence type="ECO:0000256" key="2">
    <source>
        <dbReference type="ARBA" id="ARBA00022630"/>
    </source>
</evidence>
<dbReference type="InterPro" id="IPR036188">
    <property type="entry name" value="FAD/NAD-bd_sf"/>
</dbReference>